<keyword evidence="3" id="KW-1185">Reference proteome</keyword>
<comment type="caution">
    <text evidence="2">The sequence shown here is derived from an EMBL/GenBank/DDBJ whole genome shotgun (WGS) entry which is preliminary data.</text>
</comment>
<dbReference type="EMBL" id="SNXW01000003">
    <property type="protein sequence ID" value="TDP84568.1"/>
    <property type="molecule type" value="Genomic_DNA"/>
</dbReference>
<sequence>MNQASFAAALLDPDLPCPAGLTVWNGSDPTRRLAVHRNNVVVSLVDALADTFPVTQQLVGEDFFRAMARAFVLQSPPTSPVMVFYGEALPDFIADFGPAQALPCLADMARLEMARVRACHAADAPLLTQAGIDMALSHAGRVDELRLVCHPSVALCQSRHAVVSLWAAHQDEAQLDQLASLDLAQPESALVLRQALDVVVVPVPHGAAQFTQALLAHQGLAQAAAHAVAADAHFNLTETLRLLLAQGAITSIFQPPGDAP</sequence>
<evidence type="ECO:0000313" key="2">
    <source>
        <dbReference type="EMBL" id="TDP84568.1"/>
    </source>
</evidence>
<proteinExistence type="predicted"/>
<dbReference type="AlphaFoldDB" id="A0A4V3CW12"/>
<dbReference type="Pfam" id="PF09836">
    <property type="entry name" value="DUF2063"/>
    <property type="match status" value="1"/>
</dbReference>
<name>A0A4V3CW12_9BURK</name>
<feature type="domain" description="Putative DNA-binding" evidence="1">
    <location>
        <begin position="3"/>
        <end position="93"/>
    </location>
</feature>
<dbReference type="InterPro" id="IPR018640">
    <property type="entry name" value="DUF2063"/>
</dbReference>
<dbReference type="Proteomes" id="UP000294593">
    <property type="component" value="Unassembled WGS sequence"/>
</dbReference>
<gene>
    <name evidence="2" type="ORF">EV672_103137</name>
</gene>
<dbReference type="Gene3D" id="1.10.150.690">
    <property type="entry name" value="DUF2063"/>
    <property type="match status" value="1"/>
</dbReference>
<accession>A0A4V3CW12</accession>
<dbReference type="GO" id="GO:0003677">
    <property type="term" value="F:DNA binding"/>
    <property type="evidence" value="ECO:0007669"/>
    <property type="project" value="UniProtKB-KW"/>
</dbReference>
<protein>
    <submittedName>
        <fullName evidence="2">Putative DNA-binding protein</fullName>
    </submittedName>
</protein>
<organism evidence="2 3">
    <name type="scientific">Aquabacterium commune</name>
    <dbReference type="NCBI Taxonomy" id="70586"/>
    <lineage>
        <taxon>Bacteria</taxon>
        <taxon>Pseudomonadati</taxon>
        <taxon>Pseudomonadota</taxon>
        <taxon>Betaproteobacteria</taxon>
        <taxon>Burkholderiales</taxon>
        <taxon>Aquabacterium</taxon>
    </lineage>
</organism>
<reference evidence="2 3" key="1">
    <citation type="submission" date="2019-03" db="EMBL/GenBank/DDBJ databases">
        <title>Genomic Encyclopedia of Type Strains, Phase IV (KMG-IV): sequencing the most valuable type-strain genomes for metagenomic binning, comparative biology and taxonomic classification.</title>
        <authorList>
            <person name="Goeker M."/>
        </authorList>
    </citation>
    <scope>NUCLEOTIDE SEQUENCE [LARGE SCALE GENOMIC DNA]</scope>
    <source>
        <strain evidence="2 3">DSM 11901</strain>
    </source>
</reference>
<dbReference type="RefSeq" id="WP_133607667.1">
    <property type="nucleotide sequence ID" value="NZ_SNXW01000003.1"/>
</dbReference>
<dbReference type="OrthoDB" id="4146344at2"/>
<dbReference type="InterPro" id="IPR044922">
    <property type="entry name" value="DUF2063_N_sf"/>
</dbReference>
<evidence type="ECO:0000313" key="3">
    <source>
        <dbReference type="Proteomes" id="UP000294593"/>
    </source>
</evidence>
<evidence type="ECO:0000259" key="1">
    <source>
        <dbReference type="Pfam" id="PF09836"/>
    </source>
</evidence>
<keyword evidence="2" id="KW-0238">DNA-binding</keyword>